<gene>
    <name evidence="5" type="ORF">ACFFUT_18545</name>
</gene>
<dbReference type="Proteomes" id="UP001589683">
    <property type="component" value="Unassembled WGS sequence"/>
</dbReference>
<keyword evidence="6" id="KW-1185">Reference proteome</keyword>
<reference evidence="5 6" key="1">
    <citation type="submission" date="2024-09" db="EMBL/GenBank/DDBJ databases">
        <authorList>
            <person name="Sun Q."/>
            <person name="Mori K."/>
        </authorList>
    </citation>
    <scope>NUCLEOTIDE SEQUENCE [LARGE SCALE GENOMIC DNA]</scope>
    <source>
        <strain evidence="5 6">CECT 8726</strain>
    </source>
</reference>
<dbReference type="EMBL" id="JBHMEA010000051">
    <property type="protein sequence ID" value="MFB9233798.1"/>
    <property type="molecule type" value="Genomic_DNA"/>
</dbReference>
<dbReference type="InterPro" id="IPR050065">
    <property type="entry name" value="GlmU-like"/>
</dbReference>
<comment type="caution">
    <text evidence="5">The sequence shown here is derived from an EMBL/GenBank/DDBJ whole genome shotgun (WGS) entry which is preliminary data.</text>
</comment>
<keyword evidence="3" id="KW-0460">Magnesium</keyword>
<evidence type="ECO:0000256" key="3">
    <source>
        <dbReference type="ARBA" id="ARBA00022842"/>
    </source>
</evidence>
<protein>
    <submittedName>
        <fullName evidence="5">Nucleotidyltransferase family protein</fullName>
    </submittedName>
</protein>
<accession>A0ABV5JM63</accession>
<evidence type="ECO:0000256" key="2">
    <source>
        <dbReference type="ARBA" id="ARBA00022695"/>
    </source>
</evidence>
<evidence type="ECO:0000256" key="1">
    <source>
        <dbReference type="ARBA" id="ARBA00022679"/>
    </source>
</evidence>
<proteinExistence type="predicted"/>
<feature type="domain" description="MobA-like NTP transferase" evidence="4">
    <location>
        <begin position="11"/>
        <end position="134"/>
    </location>
</feature>
<dbReference type="CDD" id="cd06422">
    <property type="entry name" value="NTP_transferase_like_1"/>
    <property type="match status" value="1"/>
</dbReference>
<keyword evidence="2" id="KW-0548">Nucleotidyltransferase</keyword>
<dbReference type="Gene3D" id="3.90.550.10">
    <property type="entry name" value="Spore Coat Polysaccharide Biosynthesis Protein SpsA, Chain A"/>
    <property type="match status" value="1"/>
</dbReference>
<evidence type="ECO:0000313" key="5">
    <source>
        <dbReference type="EMBL" id="MFB9233798.1"/>
    </source>
</evidence>
<evidence type="ECO:0000259" key="4">
    <source>
        <dbReference type="Pfam" id="PF12804"/>
    </source>
</evidence>
<dbReference type="InterPro" id="IPR025877">
    <property type="entry name" value="MobA-like_NTP_Trfase"/>
</dbReference>
<sequence length="232" mass="25125">MTDSHPNSLMLFAAGLGTRMGALAAEMPKPLIKVAGRALIDHALDQVEGAGIARTVVNLHYKSEMMRDQLANRNVVFSEELETILETGGGLRHALPLLGKSPVFTFNSDAIWAGPNPLKLLAEAWNPEKMDALLLLVAPQNARGHTGAGDFVVNATGQLTRGPGHIYSGAQILCTERLSEIADDVFSLNVLWNKMMAENRIYGLLYPGQWCDVGRPEGIAEAENLLAEVRDV</sequence>
<evidence type="ECO:0000313" key="6">
    <source>
        <dbReference type="Proteomes" id="UP001589683"/>
    </source>
</evidence>
<name>A0ABV5JM63_9RHOB</name>
<dbReference type="RefSeq" id="WP_213889699.1">
    <property type="nucleotide sequence ID" value="NZ_JAGFNU010000007.1"/>
</dbReference>
<dbReference type="PANTHER" id="PTHR43584">
    <property type="entry name" value="NUCLEOTIDYL TRANSFERASE"/>
    <property type="match status" value="1"/>
</dbReference>
<dbReference type="PANTHER" id="PTHR43584:SF8">
    <property type="entry name" value="N-ACETYLMURAMATE ALPHA-1-PHOSPHATE URIDYLYLTRANSFERASE"/>
    <property type="match status" value="1"/>
</dbReference>
<dbReference type="Pfam" id="PF12804">
    <property type="entry name" value="NTP_transf_3"/>
    <property type="match status" value="1"/>
</dbReference>
<organism evidence="5 6">
    <name type="scientific">Pseudohalocynthiibacter aestuariivivens</name>
    <dbReference type="NCBI Taxonomy" id="1591409"/>
    <lineage>
        <taxon>Bacteria</taxon>
        <taxon>Pseudomonadati</taxon>
        <taxon>Pseudomonadota</taxon>
        <taxon>Alphaproteobacteria</taxon>
        <taxon>Rhodobacterales</taxon>
        <taxon>Paracoccaceae</taxon>
        <taxon>Pseudohalocynthiibacter</taxon>
    </lineage>
</organism>
<dbReference type="InterPro" id="IPR029044">
    <property type="entry name" value="Nucleotide-diphossugar_trans"/>
</dbReference>
<dbReference type="SUPFAM" id="SSF53448">
    <property type="entry name" value="Nucleotide-diphospho-sugar transferases"/>
    <property type="match status" value="1"/>
</dbReference>
<keyword evidence="1" id="KW-0808">Transferase</keyword>